<proteinExistence type="predicted"/>
<name>A0ABW2GKE6_9ACTN</name>
<gene>
    <name evidence="3" type="ORF">ACFQLX_15285</name>
</gene>
<reference evidence="4" key="1">
    <citation type="journal article" date="2019" name="Int. J. Syst. Evol. Microbiol.">
        <title>The Global Catalogue of Microorganisms (GCM) 10K type strain sequencing project: providing services to taxonomists for standard genome sequencing and annotation.</title>
        <authorList>
            <consortium name="The Broad Institute Genomics Platform"/>
            <consortium name="The Broad Institute Genome Sequencing Center for Infectious Disease"/>
            <person name="Wu L."/>
            <person name="Ma J."/>
        </authorList>
    </citation>
    <scope>NUCLEOTIDE SEQUENCE [LARGE SCALE GENOMIC DNA]</scope>
    <source>
        <strain evidence="4">CGMCC 1.13681</strain>
    </source>
</reference>
<keyword evidence="2" id="KW-1133">Transmembrane helix</keyword>
<comment type="caution">
    <text evidence="3">The sequence shown here is derived from an EMBL/GenBank/DDBJ whole genome shotgun (WGS) entry which is preliminary data.</text>
</comment>
<feature type="region of interest" description="Disordered" evidence="1">
    <location>
        <begin position="113"/>
        <end position="210"/>
    </location>
</feature>
<evidence type="ECO:0000256" key="1">
    <source>
        <dbReference type="SAM" id="MobiDB-lite"/>
    </source>
</evidence>
<feature type="transmembrane region" description="Helical" evidence="2">
    <location>
        <begin position="86"/>
        <end position="110"/>
    </location>
</feature>
<dbReference type="EMBL" id="JBHSZO010000022">
    <property type="protein sequence ID" value="MFC7219524.1"/>
    <property type="molecule type" value="Genomic_DNA"/>
</dbReference>
<keyword evidence="4" id="KW-1185">Reference proteome</keyword>
<feature type="compositionally biased region" description="Pro residues" evidence="1">
    <location>
        <begin position="199"/>
        <end position="210"/>
    </location>
</feature>
<organism evidence="3 4">
    <name type="scientific">Streptomyces polyrhachis</name>
    <dbReference type="NCBI Taxonomy" id="1282885"/>
    <lineage>
        <taxon>Bacteria</taxon>
        <taxon>Bacillati</taxon>
        <taxon>Actinomycetota</taxon>
        <taxon>Actinomycetes</taxon>
        <taxon>Kitasatosporales</taxon>
        <taxon>Streptomycetaceae</taxon>
        <taxon>Streptomyces</taxon>
    </lineage>
</organism>
<feature type="non-terminal residue" evidence="3">
    <location>
        <position position="210"/>
    </location>
</feature>
<evidence type="ECO:0000313" key="4">
    <source>
        <dbReference type="Proteomes" id="UP001596413"/>
    </source>
</evidence>
<protein>
    <submittedName>
        <fullName evidence="3">Type VI secretion protein</fullName>
    </submittedName>
</protein>
<feature type="transmembrane region" description="Helical" evidence="2">
    <location>
        <begin position="12"/>
        <end position="32"/>
    </location>
</feature>
<sequence length="210" mass="23320">MPYENPSRERGIPDALLLGLIAFLLGLALLVWSSTGLSALLAHGSWPEGISFAHTPEAMSALMREPHDLAGAWPNTPRQALSGWGLFWGVFIGQLMVLLTLTLAAMTRVARWRSHREEKRRTRHPTPHSQQHDGTNHPHPPKAPNHHHEATQHPPPHDPQLTTHPHQYDGMDHPHPPEAEAHPQLHKPTDQRRGASQPHPTPAEAPHGPP</sequence>
<keyword evidence="2" id="KW-0812">Transmembrane</keyword>
<evidence type="ECO:0000313" key="3">
    <source>
        <dbReference type="EMBL" id="MFC7219524.1"/>
    </source>
</evidence>
<evidence type="ECO:0000256" key="2">
    <source>
        <dbReference type="SAM" id="Phobius"/>
    </source>
</evidence>
<accession>A0ABW2GKE6</accession>
<keyword evidence="2" id="KW-0472">Membrane</keyword>
<dbReference type="Proteomes" id="UP001596413">
    <property type="component" value="Unassembled WGS sequence"/>
</dbReference>
<feature type="compositionally biased region" description="Basic and acidic residues" evidence="1">
    <location>
        <begin position="166"/>
        <end position="193"/>
    </location>
</feature>